<protein>
    <submittedName>
        <fullName evidence="2">Reverse transcriptase</fullName>
    </submittedName>
</protein>
<dbReference type="EMBL" id="AJ006553">
    <property type="protein sequence ID" value="CAB53559.1"/>
    <property type="molecule type" value="Genomic_DNA"/>
</dbReference>
<feature type="domain" description="Reverse transcriptase" evidence="1">
    <location>
        <begin position="1"/>
        <end position="186"/>
    </location>
</feature>
<dbReference type="InterPro" id="IPR043502">
    <property type="entry name" value="DNA/RNA_pol_sf"/>
</dbReference>
<keyword evidence="2" id="KW-0808">Transferase</keyword>
<accession>Q9UAI3</accession>
<organism evidence="2">
    <name type="scientific">Anopheles arabiensis</name>
    <name type="common">Mosquito</name>
    <dbReference type="NCBI Taxonomy" id="7173"/>
    <lineage>
        <taxon>Eukaryota</taxon>
        <taxon>Metazoa</taxon>
        <taxon>Ecdysozoa</taxon>
        <taxon>Arthropoda</taxon>
        <taxon>Hexapoda</taxon>
        <taxon>Insecta</taxon>
        <taxon>Pterygota</taxon>
        <taxon>Neoptera</taxon>
        <taxon>Endopterygota</taxon>
        <taxon>Diptera</taxon>
        <taxon>Nematocera</taxon>
        <taxon>Culicoidea</taxon>
        <taxon>Culicidae</taxon>
        <taxon>Anophelinae</taxon>
        <taxon>Anopheles</taxon>
    </lineage>
</organism>
<reference evidence="2" key="1">
    <citation type="journal article" date="2000" name="Insect Mol. Biol.">
        <title>Systematic screening of Anopheles mosquito genomes yields evidence for a major clade of Pao-like retrotransposons.</title>
        <authorList>
            <person name="Cook J.M."/>
            <person name="Martin J."/>
            <person name="Lewin A."/>
            <person name="Sinden R.E."/>
            <person name="Tristem M."/>
        </authorList>
    </citation>
    <scope>NUCLEOTIDE SEQUENCE</scope>
</reference>
<dbReference type="PROSITE" id="PS50878">
    <property type="entry name" value="RT_POL"/>
    <property type="match status" value="1"/>
</dbReference>
<name>Q9UAI3_ANOAR</name>
<dbReference type="CDD" id="cd01650">
    <property type="entry name" value="RT_nLTR_like"/>
    <property type="match status" value="1"/>
</dbReference>
<sequence>SAYEDVIDVPKPNKPNHNVDSYRPISLLSCMGKVLERMVNRRLSQELEDRNLLSSDQHAFRSGLGTETYFAKLDDTIQKSIDQDHHIDFAIIDISKAFDRTWRHSILSQLAFWGFGGRLTNFIDNFFTDRSFRVLIGNSVSNPYPLENGVPQGAILSPTLFFISIESLFCSIPYEIKPFVYVDDIL</sequence>
<keyword evidence="2" id="KW-0695">RNA-directed DNA polymerase</keyword>
<evidence type="ECO:0000259" key="1">
    <source>
        <dbReference type="PROSITE" id="PS50878"/>
    </source>
</evidence>
<dbReference type="GO" id="GO:0003964">
    <property type="term" value="F:RNA-directed DNA polymerase activity"/>
    <property type="evidence" value="ECO:0007669"/>
    <property type="project" value="UniProtKB-KW"/>
</dbReference>
<dbReference type="AlphaFoldDB" id="Q9UAI3"/>
<evidence type="ECO:0000313" key="2">
    <source>
        <dbReference type="EMBL" id="CAB53559.1"/>
    </source>
</evidence>
<dbReference type="InterPro" id="IPR000477">
    <property type="entry name" value="RT_dom"/>
</dbReference>
<dbReference type="PANTHER" id="PTHR19446">
    <property type="entry name" value="REVERSE TRANSCRIPTASES"/>
    <property type="match status" value="1"/>
</dbReference>
<dbReference type="Pfam" id="PF00078">
    <property type="entry name" value="RVT_1"/>
    <property type="match status" value="1"/>
</dbReference>
<feature type="non-terminal residue" evidence="2">
    <location>
        <position position="186"/>
    </location>
</feature>
<feature type="non-terminal residue" evidence="2">
    <location>
        <position position="1"/>
    </location>
</feature>
<keyword evidence="2" id="KW-0548">Nucleotidyltransferase</keyword>
<proteinExistence type="predicted"/>
<dbReference type="SUPFAM" id="SSF56672">
    <property type="entry name" value="DNA/RNA polymerases"/>
    <property type="match status" value="1"/>
</dbReference>